<feature type="transmembrane region" description="Helical" evidence="6">
    <location>
        <begin position="449"/>
        <end position="466"/>
    </location>
</feature>
<feature type="transmembrane region" description="Helical" evidence="6">
    <location>
        <begin position="12"/>
        <end position="34"/>
    </location>
</feature>
<evidence type="ECO:0000256" key="1">
    <source>
        <dbReference type="ARBA" id="ARBA00004651"/>
    </source>
</evidence>
<dbReference type="PANTHER" id="PTHR30250:SF26">
    <property type="entry name" value="PSMA PROTEIN"/>
    <property type="match status" value="1"/>
</dbReference>
<dbReference type="GO" id="GO:0005886">
    <property type="term" value="C:plasma membrane"/>
    <property type="evidence" value="ECO:0007669"/>
    <property type="project" value="UniProtKB-SubCell"/>
</dbReference>
<name>A0A413EY50_BACOV</name>
<feature type="transmembrane region" description="Helical" evidence="6">
    <location>
        <begin position="472"/>
        <end position="493"/>
    </location>
</feature>
<evidence type="ECO:0000313" key="8">
    <source>
        <dbReference type="Proteomes" id="UP000286031"/>
    </source>
</evidence>
<keyword evidence="3 6" id="KW-0812">Transmembrane</keyword>
<dbReference type="InterPro" id="IPR050833">
    <property type="entry name" value="Poly_Biosynth_Transport"/>
</dbReference>
<sequence length="514" mass="58373">MMTEISVNNKRIAKNTLFLYFRMLLTMGVALYTSRVALQVLGVSDYGLYNVVGGVVAMLAFINGSMSSGTSRFIAYELGRNNVEKMNQVFNVSLVCHILIALICFVLAETVGLWFLNTYIQFPANRLLAVNIVYQASIITFIMQITQTPYNASIIAHENMNVYAYVSILEVSLKLLMVVFLLWVDTSDALITYSIILLFIQLLILIIYRIYCMKKYDESKWKLVKDKSIYKEIFSFSGWDVVGSLSVVTQGQGLNILLNIYFGPMVNAARAISYQVQGAFSQFTGNFMTAVVPQITKYFAQEEYKKMVKLINDSALYSFYLLLILILPLLFRLDYILGLWLEEVPEDTELFTKIILIYLIIRSLARPVVQGLHSTGNIKTINIWAIFFGLTPLPIAWIGLHCGLPASYTFYVLLIDGILCNVAEIYVLSRQFKPFSQIIHYKYVYGKSLYISVLSVIPVYIIHSLASSGLGYFFLYYLISVSIEIILIFYLGIDQNTRGKLLKIAKNKICKNGN</sequence>
<feature type="transmembrane region" description="Helical" evidence="6">
    <location>
        <begin position="381"/>
        <end position="400"/>
    </location>
</feature>
<organism evidence="7 8">
    <name type="scientific">Bacteroides ovatus</name>
    <dbReference type="NCBI Taxonomy" id="28116"/>
    <lineage>
        <taxon>Bacteria</taxon>
        <taxon>Pseudomonadati</taxon>
        <taxon>Bacteroidota</taxon>
        <taxon>Bacteroidia</taxon>
        <taxon>Bacteroidales</taxon>
        <taxon>Bacteroidaceae</taxon>
        <taxon>Bacteroides</taxon>
    </lineage>
</organism>
<comment type="caution">
    <text evidence="7">The sequence shown here is derived from an EMBL/GenBank/DDBJ whole genome shotgun (WGS) entry which is preliminary data.</text>
</comment>
<evidence type="ECO:0000256" key="5">
    <source>
        <dbReference type="ARBA" id="ARBA00023136"/>
    </source>
</evidence>
<gene>
    <name evidence="7" type="ORF">DWV35_03150</name>
</gene>
<protein>
    <submittedName>
        <fullName evidence="7">Polysaccharide biosynthesis protein</fullName>
    </submittedName>
</protein>
<evidence type="ECO:0000313" key="7">
    <source>
        <dbReference type="EMBL" id="RGX12906.1"/>
    </source>
</evidence>
<feature type="transmembrane region" description="Helical" evidence="6">
    <location>
        <begin position="351"/>
        <end position="369"/>
    </location>
</feature>
<dbReference type="Proteomes" id="UP000286031">
    <property type="component" value="Unassembled WGS sequence"/>
</dbReference>
<feature type="transmembrane region" description="Helical" evidence="6">
    <location>
        <begin position="128"/>
        <end position="150"/>
    </location>
</feature>
<dbReference type="PANTHER" id="PTHR30250">
    <property type="entry name" value="PST FAMILY PREDICTED COLANIC ACID TRANSPORTER"/>
    <property type="match status" value="1"/>
</dbReference>
<dbReference type="RefSeq" id="WP_117513630.1">
    <property type="nucleotide sequence ID" value="NZ_CAKJYT010000009.1"/>
</dbReference>
<feature type="transmembrane region" description="Helical" evidence="6">
    <location>
        <begin position="190"/>
        <end position="211"/>
    </location>
</feature>
<keyword evidence="2" id="KW-1003">Cell membrane</keyword>
<keyword evidence="5 6" id="KW-0472">Membrane</keyword>
<evidence type="ECO:0000256" key="6">
    <source>
        <dbReference type="SAM" id="Phobius"/>
    </source>
</evidence>
<accession>A0A413EY50</accession>
<feature type="transmembrane region" description="Helical" evidence="6">
    <location>
        <begin position="162"/>
        <end position="184"/>
    </location>
</feature>
<feature type="transmembrane region" description="Helical" evidence="6">
    <location>
        <begin position="89"/>
        <end position="116"/>
    </location>
</feature>
<reference evidence="7 8" key="1">
    <citation type="submission" date="2018-08" db="EMBL/GenBank/DDBJ databases">
        <title>A genome reference for cultivated species of the human gut microbiota.</title>
        <authorList>
            <person name="Zou Y."/>
            <person name="Xue W."/>
            <person name="Luo G."/>
        </authorList>
    </citation>
    <scope>NUCLEOTIDE SEQUENCE [LARGE SCALE GENOMIC DNA]</scope>
    <source>
        <strain evidence="7 8">AF04-46</strain>
    </source>
</reference>
<feature type="transmembrane region" description="Helical" evidence="6">
    <location>
        <begin position="406"/>
        <end position="428"/>
    </location>
</feature>
<dbReference type="EMBL" id="QSBI01000002">
    <property type="protein sequence ID" value="RGX12906.1"/>
    <property type="molecule type" value="Genomic_DNA"/>
</dbReference>
<comment type="subcellular location">
    <subcellularLocation>
        <location evidence="1">Cell membrane</location>
        <topology evidence="1">Multi-pass membrane protein</topology>
    </subcellularLocation>
</comment>
<keyword evidence="4 6" id="KW-1133">Transmembrane helix</keyword>
<feature type="transmembrane region" description="Helical" evidence="6">
    <location>
        <begin position="314"/>
        <end position="331"/>
    </location>
</feature>
<evidence type="ECO:0000256" key="2">
    <source>
        <dbReference type="ARBA" id="ARBA00022475"/>
    </source>
</evidence>
<proteinExistence type="predicted"/>
<evidence type="ECO:0000256" key="4">
    <source>
        <dbReference type="ARBA" id="ARBA00022989"/>
    </source>
</evidence>
<dbReference type="AlphaFoldDB" id="A0A413EY50"/>
<feature type="transmembrane region" description="Helical" evidence="6">
    <location>
        <begin position="46"/>
        <end position="68"/>
    </location>
</feature>
<evidence type="ECO:0000256" key="3">
    <source>
        <dbReference type="ARBA" id="ARBA00022692"/>
    </source>
</evidence>